<keyword evidence="7" id="KW-1133">Transmembrane helix</keyword>
<gene>
    <name evidence="8" type="ORF">C8A03DRAFT_37055</name>
</gene>
<comment type="cofactor">
    <cofactor evidence="1 6">
        <name>heme</name>
        <dbReference type="ChEBI" id="CHEBI:30413"/>
    </cofactor>
</comment>
<evidence type="ECO:0000256" key="7">
    <source>
        <dbReference type="SAM" id="Phobius"/>
    </source>
</evidence>
<keyword evidence="5 6" id="KW-0408">Iron</keyword>
<proteinExistence type="inferred from homology"/>
<dbReference type="EMBL" id="MU860296">
    <property type="protein sequence ID" value="KAK4235119.1"/>
    <property type="molecule type" value="Genomic_DNA"/>
</dbReference>
<accession>A0AAN7C4A2</accession>
<dbReference type="SUPFAM" id="SSF48264">
    <property type="entry name" value="Cytochrome P450"/>
    <property type="match status" value="1"/>
</dbReference>
<feature type="transmembrane region" description="Helical" evidence="7">
    <location>
        <begin position="43"/>
        <end position="65"/>
    </location>
</feature>
<evidence type="ECO:0000256" key="5">
    <source>
        <dbReference type="ARBA" id="ARBA00023004"/>
    </source>
</evidence>
<dbReference type="GO" id="GO:0005506">
    <property type="term" value="F:iron ion binding"/>
    <property type="evidence" value="ECO:0007669"/>
    <property type="project" value="InterPro"/>
</dbReference>
<dbReference type="PANTHER" id="PTHR24305">
    <property type="entry name" value="CYTOCHROME P450"/>
    <property type="match status" value="1"/>
</dbReference>
<dbReference type="GO" id="GO:0004497">
    <property type="term" value="F:monooxygenase activity"/>
    <property type="evidence" value="ECO:0007669"/>
    <property type="project" value="InterPro"/>
</dbReference>
<dbReference type="Gene3D" id="1.10.630.10">
    <property type="entry name" value="Cytochrome P450"/>
    <property type="match status" value="1"/>
</dbReference>
<reference evidence="8" key="2">
    <citation type="submission" date="2023-05" db="EMBL/GenBank/DDBJ databases">
        <authorList>
            <consortium name="Lawrence Berkeley National Laboratory"/>
            <person name="Steindorff A."/>
            <person name="Hensen N."/>
            <person name="Bonometti L."/>
            <person name="Westerberg I."/>
            <person name="Brannstrom I.O."/>
            <person name="Guillou S."/>
            <person name="Cros-Aarteil S."/>
            <person name="Calhoun S."/>
            <person name="Haridas S."/>
            <person name="Kuo A."/>
            <person name="Mondo S."/>
            <person name="Pangilinan J."/>
            <person name="Riley R."/>
            <person name="Labutti K."/>
            <person name="Andreopoulos B."/>
            <person name="Lipzen A."/>
            <person name="Chen C."/>
            <person name="Yanf M."/>
            <person name="Daum C."/>
            <person name="Ng V."/>
            <person name="Clum A."/>
            <person name="Ohm R."/>
            <person name="Martin F."/>
            <person name="Silar P."/>
            <person name="Natvig D."/>
            <person name="Lalanne C."/>
            <person name="Gautier V."/>
            <person name="Ament-Velasquez S.L."/>
            <person name="Kruys A."/>
            <person name="Hutchinson M.I."/>
            <person name="Powell A.J."/>
            <person name="Barry K."/>
            <person name="Miller A.N."/>
            <person name="Grigoriev I.V."/>
            <person name="Debuchy R."/>
            <person name="Gladieux P."/>
            <person name="Thoren M.H."/>
            <person name="Johannesson H."/>
        </authorList>
    </citation>
    <scope>NUCLEOTIDE SEQUENCE</scope>
    <source>
        <strain evidence="8">CBS 532.94</strain>
    </source>
</reference>
<dbReference type="InterPro" id="IPR001128">
    <property type="entry name" value="Cyt_P450"/>
</dbReference>
<dbReference type="InterPro" id="IPR050121">
    <property type="entry name" value="Cytochrome_P450_monoxygenase"/>
</dbReference>
<reference evidence="8" key="1">
    <citation type="journal article" date="2023" name="Mol. Phylogenet. Evol.">
        <title>Genome-scale phylogeny and comparative genomics of the fungal order Sordariales.</title>
        <authorList>
            <person name="Hensen N."/>
            <person name="Bonometti L."/>
            <person name="Westerberg I."/>
            <person name="Brannstrom I.O."/>
            <person name="Guillou S."/>
            <person name="Cros-Aarteil S."/>
            <person name="Calhoun S."/>
            <person name="Haridas S."/>
            <person name="Kuo A."/>
            <person name="Mondo S."/>
            <person name="Pangilinan J."/>
            <person name="Riley R."/>
            <person name="LaButti K."/>
            <person name="Andreopoulos B."/>
            <person name="Lipzen A."/>
            <person name="Chen C."/>
            <person name="Yan M."/>
            <person name="Daum C."/>
            <person name="Ng V."/>
            <person name="Clum A."/>
            <person name="Steindorff A."/>
            <person name="Ohm R.A."/>
            <person name="Martin F."/>
            <person name="Silar P."/>
            <person name="Natvig D.O."/>
            <person name="Lalanne C."/>
            <person name="Gautier V."/>
            <person name="Ament-Velasquez S.L."/>
            <person name="Kruys A."/>
            <person name="Hutchinson M.I."/>
            <person name="Powell A.J."/>
            <person name="Barry K."/>
            <person name="Miller A.N."/>
            <person name="Grigoriev I.V."/>
            <person name="Debuchy R."/>
            <person name="Gladieux P."/>
            <person name="Hiltunen Thoren M."/>
            <person name="Johannesson H."/>
        </authorList>
    </citation>
    <scope>NUCLEOTIDE SEQUENCE</scope>
    <source>
        <strain evidence="8">CBS 532.94</strain>
    </source>
</reference>
<dbReference type="InterPro" id="IPR036396">
    <property type="entry name" value="Cyt_P450_sf"/>
</dbReference>
<dbReference type="Pfam" id="PF00067">
    <property type="entry name" value="p450"/>
    <property type="match status" value="1"/>
</dbReference>
<keyword evidence="3 6" id="KW-0349">Heme</keyword>
<sequence length="539" mass="61530">MATAERIDSKAENWFTSPTRASSLTVGEMAFPDSLASLSRTQWISIVLTAISAYLLARSIYNFYFHPLAKYPGPRLAAISDLWIAYHSTAGKWPWALEAVIKKYGNVVRIGPNEVVFLEPQAFLDIHSAKRNLADTFTKTDVVEGLGDDDDGLLWERDPVKHRQAAKKMAHAFSAAAIKAKVPTINQHIDYMIGKMRELGAAPEGVDLRQWIEWLAMDLSADLAYNYEMNQLKRMKNDPFLDMMHSASILTTIIQVTKKYPFIAPISMLFLPWDVTRSLPSLIKDLRRGLADRIAKRGNTRHLDYFEQLLPSDAPEPTTKEKRHMLTVTGQLIVGGFDPTSTLFFMCMFFLIKNPDKMRLLVEEINAKFTSYDEIQPDALVGFHYLNGCLQETLRLNATAVHHSLPRMSPGGVVNGEYIPKGTVCRTSLFAYGRSPRYWHDPLSFRPERWLPAGHARFDAAFANDDHSGHFPFITGPRQCPGREVARIETRLFITKMLWSFEIEPLDGVKKLDYERDFRVYSIWEKPEMRVRLLPVKRD</sequence>
<evidence type="ECO:0000313" key="8">
    <source>
        <dbReference type="EMBL" id="KAK4235119.1"/>
    </source>
</evidence>
<evidence type="ECO:0000256" key="3">
    <source>
        <dbReference type="ARBA" id="ARBA00022617"/>
    </source>
</evidence>
<dbReference type="PRINTS" id="PR00463">
    <property type="entry name" value="EP450I"/>
</dbReference>
<dbReference type="AlphaFoldDB" id="A0AAN7C4A2"/>
<comment type="caution">
    <text evidence="8">The sequence shown here is derived from an EMBL/GenBank/DDBJ whole genome shotgun (WGS) entry which is preliminary data.</text>
</comment>
<evidence type="ECO:0000256" key="4">
    <source>
        <dbReference type="ARBA" id="ARBA00022723"/>
    </source>
</evidence>
<dbReference type="GO" id="GO:0016705">
    <property type="term" value="F:oxidoreductase activity, acting on paired donors, with incorporation or reduction of molecular oxygen"/>
    <property type="evidence" value="ECO:0007669"/>
    <property type="project" value="InterPro"/>
</dbReference>
<comment type="similarity">
    <text evidence="2">Belongs to the cytochrome P450 family.</text>
</comment>
<evidence type="ECO:0000313" key="9">
    <source>
        <dbReference type="Proteomes" id="UP001303760"/>
    </source>
</evidence>
<evidence type="ECO:0000256" key="6">
    <source>
        <dbReference type="PIRSR" id="PIRSR602401-1"/>
    </source>
</evidence>
<name>A0AAN7C4A2_9PEZI</name>
<organism evidence="8 9">
    <name type="scientific">Achaetomium macrosporum</name>
    <dbReference type="NCBI Taxonomy" id="79813"/>
    <lineage>
        <taxon>Eukaryota</taxon>
        <taxon>Fungi</taxon>
        <taxon>Dikarya</taxon>
        <taxon>Ascomycota</taxon>
        <taxon>Pezizomycotina</taxon>
        <taxon>Sordariomycetes</taxon>
        <taxon>Sordariomycetidae</taxon>
        <taxon>Sordariales</taxon>
        <taxon>Chaetomiaceae</taxon>
        <taxon>Achaetomium</taxon>
    </lineage>
</organism>
<dbReference type="GO" id="GO:0020037">
    <property type="term" value="F:heme binding"/>
    <property type="evidence" value="ECO:0007669"/>
    <property type="project" value="InterPro"/>
</dbReference>
<evidence type="ECO:0000256" key="2">
    <source>
        <dbReference type="ARBA" id="ARBA00010617"/>
    </source>
</evidence>
<dbReference type="Proteomes" id="UP001303760">
    <property type="component" value="Unassembled WGS sequence"/>
</dbReference>
<keyword evidence="7" id="KW-0472">Membrane</keyword>
<dbReference type="PRINTS" id="PR00385">
    <property type="entry name" value="P450"/>
</dbReference>
<protein>
    <submittedName>
        <fullName evidence="8">Isotrichodermin C-15 hydroxylase</fullName>
    </submittedName>
</protein>
<feature type="binding site" description="axial binding residue" evidence="6">
    <location>
        <position position="480"/>
    </location>
    <ligand>
        <name>heme</name>
        <dbReference type="ChEBI" id="CHEBI:30413"/>
    </ligand>
    <ligandPart>
        <name>Fe</name>
        <dbReference type="ChEBI" id="CHEBI:18248"/>
    </ligandPart>
</feature>
<dbReference type="PANTHER" id="PTHR24305:SF210">
    <property type="entry name" value="CYTOCHROME P450 MONOOXYGENASE ASQL-RELATED"/>
    <property type="match status" value="1"/>
</dbReference>
<keyword evidence="7" id="KW-0812">Transmembrane</keyword>
<evidence type="ECO:0000256" key="1">
    <source>
        <dbReference type="ARBA" id="ARBA00001971"/>
    </source>
</evidence>
<keyword evidence="9" id="KW-1185">Reference proteome</keyword>
<keyword evidence="4 6" id="KW-0479">Metal-binding</keyword>
<dbReference type="InterPro" id="IPR002401">
    <property type="entry name" value="Cyt_P450_E_grp-I"/>
</dbReference>